<dbReference type="Gene3D" id="3.40.30.10">
    <property type="entry name" value="Glutaredoxin"/>
    <property type="match status" value="1"/>
</dbReference>
<keyword evidence="4" id="KW-1015">Disulfide bond</keyword>
<keyword evidence="5" id="KW-0676">Redox-active center</keyword>
<keyword evidence="2" id="KW-0732">Signal</keyword>
<gene>
    <name evidence="9" type="ORF">GCM10025883_33400</name>
</gene>
<keyword evidence="10" id="KW-1185">Reference proteome</keyword>
<evidence type="ECO:0000256" key="4">
    <source>
        <dbReference type="ARBA" id="ARBA00023157"/>
    </source>
</evidence>
<evidence type="ECO:0000256" key="1">
    <source>
        <dbReference type="ARBA" id="ARBA00005791"/>
    </source>
</evidence>
<name>A0ABQ6IVA0_9MICO</name>
<keyword evidence="7" id="KW-0812">Transmembrane</keyword>
<comment type="caution">
    <text evidence="9">The sequence shown here is derived from an EMBL/GenBank/DDBJ whole genome shotgun (WGS) entry which is preliminary data.</text>
</comment>
<evidence type="ECO:0000313" key="10">
    <source>
        <dbReference type="Proteomes" id="UP001157126"/>
    </source>
</evidence>
<accession>A0ABQ6IVA0</accession>
<dbReference type="InterPro" id="IPR012336">
    <property type="entry name" value="Thioredoxin-like_fold"/>
</dbReference>
<reference evidence="10" key="1">
    <citation type="journal article" date="2019" name="Int. J. Syst. Evol. Microbiol.">
        <title>The Global Catalogue of Microorganisms (GCM) 10K type strain sequencing project: providing services to taxonomists for standard genome sequencing and annotation.</title>
        <authorList>
            <consortium name="The Broad Institute Genomics Platform"/>
            <consortium name="The Broad Institute Genome Sequencing Center for Infectious Disease"/>
            <person name="Wu L."/>
            <person name="Ma J."/>
        </authorList>
    </citation>
    <scope>NUCLEOTIDE SEQUENCE [LARGE SCALE GENOMIC DNA]</scope>
    <source>
        <strain evidence="10">NBRC 113072</strain>
    </source>
</reference>
<evidence type="ECO:0000256" key="6">
    <source>
        <dbReference type="SAM" id="MobiDB-lite"/>
    </source>
</evidence>
<organism evidence="9 10">
    <name type="scientific">Mobilicoccus caccae</name>
    <dbReference type="NCBI Taxonomy" id="1859295"/>
    <lineage>
        <taxon>Bacteria</taxon>
        <taxon>Bacillati</taxon>
        <taxon>Actinomycetota</taxon>
        <taxon>Actinomycetes</taxon>
        <taxon>Micrococcales</taxon>
        <taxon>Dermatophilaceae</taxon>
        <taxon>Mobilicoccus</taxon>
    </lineage>
</organism>
<dbReference type="EMBL" id="BSUO01000001">
    <property type="protein sequence ID" value="GMA41295.1"/>
    <property type="molecule type" value="Genomic_DNA"/>
</dbReference>
<dbReference type="PANTHER" id="PTHR13887:SF14">
    <property type="entry name" value="DISULFIDE BOND FORMATION PROTEIN D"/>
    <property type="match status" value="1"/>
</dbReference>
<evidence type="ECO:0000259" key="8">
    <source>
        <dbReference type="PROSITE" id="PS51352"/>
    </source>
</evidence>
<keyword evidence="7" id="KW-0472">Membrane</keyword>
<feature type="region of interest" description="Disordered" evidence="6">
    <location>
        <begin position="55"/>
        <end position="94"/>
    </location>
</feature>
<proteinExistence type="inferred from homology"/>
<dbReference type="PANTHER" id="PTHR13887">
    <property type="entry name" value="GLUTATHIONE S-TRANSFERASE KAPPA"/>
    <property type="match status" value="1"/>
</dbReference>
<dbReference type="Pfam" id="PF13462">
    <property type="entry name" value="Thioredoxin_4"/>
    <property type="match status" value="1"/>
</dbReference>
<keyword evidence="7" id="KW-1133">Transmembrane helix</keyword>
<dbReference type="Proteomes" id="UP001157126">
    <property type="component" value="Unassembled WGS sequence"/>
</dbReference>
<keyword evidence="3" id="KW-0560">Oxidoreductase</keyword>
<dbReference type="PROSITE" id="PS51352">
    <property type="entry name" value="THIOREDOXIN_2"/>
    <property type="match status" value="1"/>
</dbReference>
<feature type="domain" description="Thioredoxin" evidence="8">
    <location>
        <begin position="69"/>
        <end position="242"/>
    </location>
</feature>
<protein>
    <recommendedName>
        <fullName evidence="8">Thioredoxin domain-containing protein</fullName>
    </recommendedName>
</protein>
<feature type="transmembrane region" description="Helical" evidence="7">
    <location>
        <begin position="34"/>
        <end position="53"/>
    </location>
</feature>
<dbReference type="SUPFAM" id="SSF52833">
    <property type="entry name" value="Thioredoxin-like"/>
    <property type="match status" value="1"/>
</dbReference>
<comment type="similarity">
    <text evidence="1">Belongs to the thioredoxin family. DsbA subfamily.</text>
</comment>
<evidence type="ECO:0000313" key="9">
    <source>
        <dbReference type="EMBL" id="GMA41295.1"/>
    </source>
</evidence>
<evidence type="ECO:0000256" key="7">
    <source>
        <dbReference type="SAM" id="Phobius"/>
    </source>
</evidence>
<dbReference type="InterPro" id="IPR036249">
    <property type="entry name" value="Thioredoxin-like_sf"/>
</dbReference>
<feature type="compositionally biased region" description="Low complexity" evidence="6">
    <location>
        <begin position="20"/>
        <end position="30"/>
    </location>
</feature>
<evidence type="ECO:0000256" key="3">
    <source>
        <dbReference type="ARBA" id="ARBA00023002"/>
    </source>
</evidence>
<feature type="region of interest" description="Disordered" evidence="6">
    <location>
        <begin position="1"/>
        <end position="30"/>
    </location>
</feature>
<evidence type="ECO:0000256" key="5">
    <source>
        <dbReference type="ARBA" id="ARBA00023284"/>
    </source>
</evidence>
<sequence>MTHASDPNEPDSADTTPEVRTGTGAARARSRAPIVTGVVIALVAAGALSFAALRAGPDTSAPTTGTTGAATPTASPSGPAPTSAPSTGQSDEAAAAIAAVQRREKDDPFALGRPDAKVVLVEFSDWRCPFCGLWARSTKPELQRFIDDGTLRIEYRDLPIFGEESHLAAKAGRAAGEQGRFWQFYDAVFAAAPERGHPTLDAAKLREFAQKAGVPDLEKFDADMSGTAVEEQIRRDVADAQRLGAPNSVPLFLIGEEALSGAQPTEVFVEAVERQAARAS</sequence>
<dbReference type="RefSeq" id="WP_284304851.1">
    <property type="nucleotide sequence ID" value="NZ_BSUO01000001.1"/>
</dbReference>
<dbReference type="InterPro" id="IPR013766">
    <property type="entry name" value="Thioredoxin_domain"/>
</dbReference>
<evidence type="ECO:0000256" key="2">
    <source>
        <dbReference type="ARBA" id="ARBA00022729"/>
    </source>
</evidence>